<dbReference type="HOGENOM" id="CLU_2878124_0_0_11"/>
<organism evidence="1 2">
    <name type="scientific">Collinsella stercoris DSM 13279</name>
    <dbReference type="NCBI Taxonomy" id="445975"/>
    <lineage>
        <taxon>Bacteria</taxon>
        <taxon>Bacillati</taxon>
        <taxon>Actinomycetota</taxon>
        <taxon>Coriobacteriia</taxon>
        <taxon>Coriobacteriales</taxon>
        <taxon>Coriobacteriaceae</taxon>
        <taxon>Collinsella</taxon>
    </lineage>
</organism>
<name>B6G9Y2_9ACTN</name>
<comment type="caution">
    <text evidence="1">The sequence shown here is derived from an EMBL/GenBank/DDBJ whole genome shotgun (WGS) entry which is preliminary data.</text>
</comment>
<accession>B6G9Y2</accession>
<sequence>MRVSLAFAPATSGHAFLPFAILPQNRQRFVDNFPKVRRRARRCGYTEDIAKSVEGVTPCTMWE</sequence>
<reference evidence="1 2" key="1">
    <citation type="submission" date="2008-10" db="EMBL/GenBank/DDBJ databases">
        <title>Draft genome sequence of Collinsella stercoris (DSM 13279).</title>
        <authorList>
            <person name="Sudarsanam P."/>
            <person name="Ley R."/>
            <person name="Guruge J."/>
            <person name="Turnbaugh P.J."/>
            <person name="Mahowald M."/>
            <person name="Liep D."/>
            <person name="Gordon J."/>
        </authorList>
    </citation>
    <scope>NUCLEOTIDE SEQUENCE [LARGE SCALE GENOMIC DNA]</scope>
    <source>
        <strain evidence="1 2">DSM 13279</strain>
    </source>
</reference>
<dbReference type="Proteomes" id="UP000003560">
    <property type="component" value="Unassembled WGS sequence"/>
</dbReference>
<evidence type="ECO:0000313" key="1">
    <source>
        <dbReference type="EMBL" id="EEA90838.1"/>
    </source>
</evidence>
<dbReference type="STRING" id="445975.COLSTE_00874"/>
<evidence type="ECO:0000313" key="2">
    <source>
        <dbReference type="Proteomes" id="UP000003560"/>
    </source>
</evidence>
<proteinExistence type="predicted"/>
<dbReference type="AlphaFoldDB" id="B6G9Y2"/>
<protein>
    <submittedName>
        <fullName evidence="1">Uncharacterized protein</fullName>
    </submittedName>
</protein>
<gene>
    <name evidence="1" type="ORF">COLSTE_00874</name>
</gene>
<keyword evidence="2" id="KW-1185">Reference proteome</keyword>
<reference evidence="1 2" key="2">
    <citation type="submission" date="2008-10" db="EMBL/GenBank/DDBJ databases">
        <authorList>
            <person name="Fulton L."/>
            <person name="Clifton S."/>
            <person name="Fulton B."/>
            <person name="Xu J."/>
            <person name="Minx P."/>
            <person name="Pepin K.H."/>
            <person name="Johnson M."/>
            <person name="Thiruvilangam P."/>
            <person name="Bhonagiri V."/>
            <person name="Nash W.E."/>
            <person name="Mardis E.R."/>
            <person name="Wilson R.K."/>
        </authorList>
    </citation>
    <scope>NUCLEOTIDE SEQUENCE [LARGE SCALE GENOMIC DNA]</scope>
    <source>
        <strain evidence="1 2">DSM 13279</strain>
    </source>
</reference>
<dbReference type="EMBL" id="ABXJ01000055">
    <property type="protein sequence ID" value="EEA90838.1"/>
    <property type="molecule type" value="Genomic_DNA"/>
</dbReference>